<sequence length="63" mass="6686">MAGKAVYVIGGIAVTFLALKILGPLLATLIVLGIIALPVAAYLMLDPSQRRRLRGQARKRLGS</sequence>
<evidence type="ECO:0000313" key="2">
    <source>
        <dbReference type="EMBL" id="MBA9007500.1"/>
    </source>
</evidence>
<dbReference type="EMBL" id="JACJII010000001">
    <property type="protein sequence ID" value="MBA9007500.1"/>
    <property type="molecule type" value="Genomic_DNA"/>
</dbReference>
<dbReference type="Proteomes" id="UP000539313">
    <property type="component" value="Unassembled WGS sequence"/>
</dbReference>
<feature type="transmembrane region" description="Helical" evidence="1">
    <location>
        <begin position="25"/>
        <end position="45"/>
    </location>
</feature>
<name>A0A7W3RCN1_9ACTN</name>
<keyword evidence="3" id="KW-1185">Reference proteome</keyword>
<gene>
    <name evidence="2" type="ORF">HNR21_006382</name>
</gene>
<proteinExistence type="predicted"/>
<protein>
    <submittedName>
        <fullName evidence="2">Uncharacterized protein</fullName>
    </submittedName>
</protein>
<accession>A0A7W3RCN1</accession>
<comment type="caution">
    <text evidence="2">The sequence shown here is derived from an EMBL/GenBank/DDBJ whole genome shotgun (WGS) entry which is preliminary data.</text>
</comment>
<evidence type="ECO:0000313" key="3">
    <source>
        <dbReference type="Proteomes" id="UP000539313"/>
    </source>
</evidence>
<dbReference type="AlphaFoldDB" id="A0A7W3RCN1"/>
<dbReference type="RefSeq" id="WP_119729029.1">
    <property type="nucleotide sequence ID" value="NZ_JACJII010000001.1"/>
</dbReference>
<evidence type="ECO:0000256" key="1">
    <source>
        <dbReference type="SAM" id="Phobius"/>
    </source>
</evidence>
<keyword evidence="1" id="KW-1133">Transmembrane helix</keyword>
<keyword evidence="1" id="KW-0812">Transmembrane</keyword>
<reference evidence="2 3" key="1">
    <citation type="submission" date="2020-08" db="EMBL/GenBank/DDBJ databases">
        <title>Sequencing the genomes of 1000 actinobacteria strains.</title>
        <authorList>
            <person name="Klenk H.-P."/>
        </authorList>
    </citation>
    <scope>NUCLEOTIDE SEQUENCE [LARGE SCALE GENOMIC DNA]</scope>
    <source>
        <strain evidence="2 3">DSM 45823</strain>
    </source>
</reference>
<keyword evidence="1" id="KW-0472">Membrane</keyword>
<organism evidence="2 3">
    <name type="scientific">Thermomonospora cellulosilytica</name>
    <dbReference type="NCBI Taxonomy" id="1411118"/>
    <lineage>
        <taxon>Bacteria</taxon>
        <taxon>Bacillati</taxon>
        <taxon>Actinomycetota</taxon>
        <taxon>Actinomycetes</taxon>
        <taxon>Streptosporangiales</taxon>
        <taxon>Thermomonosporaceae</taxon>
        <taxon>Thermomonospora</taxon>
    </lineage>
</organism>